<dbReference type="RefSeq" id="WP_025728186.1">
    <property type="nucleotide sequence ID" value="NZ_JAAIWK010000015.1"/>
</dbReference>
<evidence type="ECO:0000313" key="2">
    <source>
        <dbReference type="EMBL" id="KHD84729.1"/>
    </source>
</evidence>
<keyword evidence="5" id="KW-1185">Reference proteome</keyword>
<keyword evidence="1" id="KW-0812">Transmembrane</keyword>
<dbReference type="AlphaFoldDB" id="A0A0A6VDV7"/>
<dbReference type="EMBL" id="JRUN01000044">
    <property type="protein sequence ID" value="KHD84729.1"/>
    <property type="molecule type" value="Genomic_DNA"/>
</dbReference>
<keyword evidence="1" id="KW-1133">Transmembrane helix</keyword>
<evidence type="ECO:0000256" key="1">
    <source>
        <dbReference type="SAM" id="Phobius"/>
    </source>
</evidence>
<evidence type="ECO:0000313" key="5">
    <source>
        <dbReference type="Proteomes" id="UP000476934"/>
    </source>
</evidence>
<dbReference type="Proteomes" id="UP000476934">
    <property type="component" value="Unassembled WGS sequence"/>
</dbReference>
<dbReference type="EMBL" id="JAAIWK010000015">
    <property type="protein sequence ID" value="NEY20317.1"/>
    <property type="molecule type" value="Genomic_DNA"/>
</dbReference>
<name>A0A0A6VDV7_9BACI</name>
<protein>
    <submittedName>
        <fullName evidence="2">Uncharacterized protein</fullName>
    </submittedName>
</protein>
<reference evidence="3 5" key="3">
    <citation type="submission" date="2020-03" db="EMBL/GenBank/DDBJ databases">
        <title>Bacillus aquiflavi sp. nov., isolated from yellow water of strong flavor Chinese baijiu in Yibin region of China.</title>
        <authorList>
            <person name="Xie J."/>
        </authorList>
    </citation>
    <scope>NUCLEOTIDE SEQUENCE [LARGE SCALE GENOMIC DNA]</scope>
    <source>
        <strain evidence="3 5">Gsoil 114</strain>
    </source>
</reference>
<reference evidence="3" key="2">
    <citation type="submission" date="2020-02" db="EMBL/GenBank/DDBJ databases">
        <authorList>
            <person name="Feng H."/>
        </authorList>
    </citation>
    <scope>NUCLEOTIDE SEQUENCE [LARGE SCALE GENOMIC DNA]</scope>
    <source>
        <strain evidence="3">Gsoil 114</strain>
    </source>
</reference>
<dbReference type="OrthoDB" id="2627420at2"/>
<gene>
    <name evidence="3" type="ORF">G4D61_10150</name>
    <name evidence="2" type="ORF">NG54_13530</name>
</gene>
<evidence type="ECO:0000313" key="4">
    <source>
        <dbReference type="Proteomes" id="UP000030588"/>
    </source>
</evidence>
<feature type="transmembrane region" description="Helical" evidence="1">
    <location>
        <begin position="61"/>
        <end position="81"/>
    </location>
</feature>
<feature type="transmembrane region" description="Helical" evidence="1">
    <location>
        <begin position="93"/>
        <end position="112"/>
    </location>
</feature>
<organism evidence="2 4">
    <name type="scientific">Heyndrickxia ginsengihumi</name>
    <dbReference type="NCBI Taxonomy" id="363870"/>
    <lineage>
        <taxon>Bacteria</taxon>
        <taxon>Bacillati</taxon>
        <taxon>Bacillota</taxon>
        <taxon>Bacilli</taxon>
        <taxon>Bacillales</taxon>
        <taxon>Bacillaceae</taxon>
        <taxon>Heyndrickxia</taxon>
    </lineage>
</organism>
<proteinExistence type="predicted"/>
<dbReference type="Proteomes" id="UP000030588">
    <property type="component" value="Unassembled WGS sequence"/>
</dbReference>
<evidence type="ECO:0000313" key="3">
    <source>
        <dbReference type="EMBL" id="NEY20317.1"/>
    </source>
</evidence>
<comment type="caution">
    <text evidence="2">The sequence shown here is derived from an EMBL/GenBank/DDBJ whole genome shotgun (WGS) entry which is preliminary data.</text>
</comment>
<reference evidence="2 4" key="1">
    <citation type="submission" date="2014-10" db="EMBL/GenBank/DDBJ databases">
        <title>Draft genome of phytase producing Bacillus ginsengihumi strain M2.11.</title>
        <authorList>
            <person name="Toymentseva A."/>
            <person name="Boulygina E.A."/>
            <person name="Kazakov S.V."/>
            <person name="Kayumov I."/>
            <person name="Suleimanova A.D."/>
            <person name="Mardanova A.M."/>
            <person name="Maria S.N."/>
            <person name="Sergey M.Y."/>
            <person name="Sharipova M.R."/>
        </authorList>
    </citation>
    <scope>NUCLEOTIDE SEQUENCE [LARGE SCALE GENOMIC DNA]</scope>
    <source>
        <strain evidence="2 4">M2.11</strain>
    </source>
</reference>
<accession>A0A0A6VDV7</accession>
<sequence length="160" mass="19622">MIVLLLSIFIFNWIAFTMNKRLTTNQTVHIWCFTNAFQMTFDLFVEFKYYGYWYFTKKIEWLGQLPHLLIVPPVNIIFLNWYPFRKKLRKRILYILLWSIGLICYELTVLLPEPFGYFHYGWWKIWYTVILDPILLVILVLFYKWICKIESNLRQSDGPE</sequence>
<feature type="transmembrane region" description="Helical" evidence="1">
    <location>
        <begin position="124"/>
        <end position="146"/>
    </location>
</feature>
<keyword evidence="1" id="KW-0472">Membrane</keyword>